<dbReference type="AlphaFoldDB" id="J9D9T2"/>
<reference evidence="1" key="1">
    <citation type="journal article" date="2012" name="PLoS ONE">
        <title>Gene sets for utilization of primary and secondary nutrition supplies in the distal gut of endangered iberian lynx.</title>
        <authorList>
            <person name="Alcaide M."/>
            <person name="Messina E."/>
            <person name="Richter M."/>
            <person name="Bargiela R."/>
            <person name="Peplies J."/>
            <person name="Huws S.A."/>
            <person name="Newbold C.J."/>
            <person name="Golyshin P.N."/>
            <person name="Simon M.A."/>
            <person name="Lopez G."/>
            <person name="Yakimov M.M."/>
            <person name="Ferrer M."/>
        </authorList>
    </citation>
    <scope>NUCLEOTIDE SEQUENCE</scope>
</reference>
<sequence length="33" mass="3300">MGGKTYQGSGGSSSGGGQYIYIITQTSQVSPSD</sequence>
<feature type="non-terminal residue" evidence="1">
    <location>
        <position position="33"/>
    </location>
</feature>
<comment type="caution">
    <text evidence="1">The sequence shown here is derived from an EMBL/GenBank/DDBJ whole genome shotgun (WGS) entry which is preliminary data.</text>
</comment>
<proteinExistence type="predicted"/>
<evidence type="ECO:0000313" key="1">
    <source>
        <dbReference type="EMBL" id="EJX09586.1"/>
    </source>
</evidence>
<name>J9D9T2_9ZZZZ</name>
<organism evidence="1">
    <name type="scientific">gut metagenome</name>
    <dbReference type="NCBI Taxonomy" id="749906"/>
    <lineage>
        <taxon>unclassified sequences</taxon>
        <taxon>metagenomes</taxon>
        <taxon>organismal metagenomes</taxon>
    </lineage>
</organism>
<accession>J9D9T2</accession>
<dbReference type="EMBL" id="AMCI01000361">
    <property type="protein sequence ID" value="EJX09586.1"/>
    <property type="molecule type" value="Genomic_DNA"/>
</dbReference>
<protein>
    <submittedName>
        <fullName evidence="1">Uncharacterized protein</fullName>
    </submittedName>
</protein>
<gene>
    <name evidence="1" type="ORF">EVA_02307</name>
</gene>